<feature type="region of interest" description="Disordered" evidence="1">
    <location>
        <begin position="68"/>
        <end position="115"/>
    </location>
</feature>
<proteinExistence type="predicted"/>
<sequence>MAKIMEAGKPQEPRKRVNGAPQEPRAVEGPPMPPPLPADDVLIEKTPLQKRQRRNLTDAERLEVAATRKRGACEEHRRKKEKCRHPPKQYATGGIGTDGATPLFSGQNPRIHGVL</sequence>
<dbReference type="AlphaFoldDB" id="A0A2J6TBT1"/>
<keyword evidence="3" id="KW-1185">Reference proteome</keyword>
<evidence type="ECO:0000313" key="3">
    <source>
        <dbReference type="Proteomes" id="UP000235371"/>
    </source>
</evidence>
<dbReference type="RefSeq" id="XP_024737375.1">
    <property type="nucleotide sequence ID" value="XM_024872467.1"/>
</dbReference>
<dbReference type="OrthoDB" id="3563476at2759"/>
<dbReference type="InParanoid" id="A0A2J6TBT1"/>
<gene>
    <name evidence="2" type="ORF">K444DRAFT_393504</name>
</gene>
<feature type="compositionally biased region" description="Basic residues" evidence="1">
    <location>
        <begin position="77"/>
        <end position="87"/>
    </location>
</feature>
<evidence type="ECO:0000256" key="1">
    <source>
        <dbReference type="SAM" id="MobiDB-lite"/>
    </source>
</evidence>
<organism evidence="2 3">
    <name type="scientific">Hyaloscypha bicolor E</name>
    <dbReference type="NCBI Taxonomy" id="1095630"/>
    <lineage>
        <taxon>Eukaryota</taxon>
        <taxon>Fungi</taxon>
        <taxon>Dikarya</taxon>
        <taxon>Ascomycota</taxon>
        <taxon>Pezizomycotina</taxon>
        <taxon>Leotiomycetes</taxon>
        <taxon>Helotiales</taxon>
        <taxon>Hyaloscyphaceae</taxon>
        <taxon>Hyaloscypha</taxon>
        <taxon>Hyaloscypha bicolor</taxon>
    </lineage>
</organism>
<feature type="region of interest" description="Disordered" evidence="1">
    <location>
        <begin position="1"/>
        <end position="39"/>
    </location>
</feature>
<dbReference type="Proteomes" id="UP000235371">
    <property type="component" value="Unassembled WGS sequence"/>
</dbReference>
<protein>
    <submittedName>
        <fullName evidence="2">Uncharacterized protein</fullName>
    </submittedName>
</protein>
<name>A0A2J6TBT1_9HELO</name>
<dbReference type="EMBL" id="KZ613790">
    <property type="protein sequence ID" value="PMD60471.1"/>
    <property type="molecule type" value="Genomic_DNA"/>
</dbReference>
<accession>A0A2J6TBT1</accession>
<reference evidence="2 3" key="1">
    <citation type="submission" date="2016-04" db="EMBL/GenBank/DDBJ databases">
        <title>A degradative enzymes factory behind the ericoid mycorrhizal symbiosis.</title>
        <authorList>
            <consortium name="DOE Joint Genome Institute"/>
            <person name="Martino E."/>
            <person name="Morin E."/>
            <person name="Grelet G."/>
            <person name="Kuo A."/>
            <person name="Kohler A."/>
            <person name="Daghino S."/>
            <person name="Barry K."/>
            <person name="Choi C."/>
            <person name="Cichocki N."/>
            <person name="Clum A."/>
            <person name="Copeland A."/>
            <person name="Hainaut M."/>
            <person name="Haridas S."/>
            <person name="Labutti K."/>
            <person name="Lindquist E."/>
            <person name="Lipzen A."/>
            <person name="Khouja H.-R."/>
            <person name="Murat C."/>
            <person name="Ohm R."/>
            <person name="Olson A."/>
            <person name="Spatafora J."/>
            <person name="Veneault-Fourrey C."/>
            <person name="Henrissat B."/>
            <person name="Grigoriev I."/>
            <person name="Martin F."/>
            <person name="Perotto S."/>
        </authorList>
    </citation>
    <scope>NUCLEOTIDE SEQUENCE [LARGE SCALE GENOMIC DNA]</scope>
    <source>
        <strain evidence="2 3">E</strain>
    </source>
</reference>
<dbReference type="GeneID" id="36580548"/>
<evidence type="ECO:0000313" key="2">
    <source>
        <dbReference type="EMBL" id="PMD60471.1"/>
    </source>
</evidence>